<organism evidence="4 5">
    <name type="scientific">Xylaria arbuscula</name>
    <dbReference type="NCBI Taxonomy" id="114810"/>
    <lineage>
        <taxon>Eukaryota</taxon>
        <taxon>Fungi</taxon>
        <taxon>Dikarya</taxon>
        <taxon>Ascomycota</taxon>
        <taxon>Pezizomycotina</taxon>
        <taxon>Sordariomycetes</taxon>
        <taxon>Xylariomycetidae</taxon>
        <taxon>Xylariales</taxon>
        <taxon>Xylariaceae</taxon>
        <taxon>Xylaria</taxon>
    </lineage>
</organism>
<feature type="domain" description="FAD-binding PCMH-type" evidence="3">
    <location>
        <begin position="174"/>
        <end position="309"/>
    </location>
</feature>
<name>A0A9W8NCJ5_9PEZI</name>
<comment type="similarity">
    <text evidence="1">Belongs to the oxygen-dependent FAD-linked oxidoreductase family.</text>
</comment>
<evidence type="ECO:0000256" key="2">
    <source>
        <dbReference type="ARBA" id="ARBA00023002"/>
    </source>
</evidence>
<dbReference type="SUPFAM" id="SSF56176">
    <property type="entry name" value="FAD-binding/transporter-associated domain-like"/>
    <property type="match status" value="1"/>
</dbReference>
<dbReference type="VEuPathDB" id="FungiDB:F4678DRAFT_442272"/>
<gene>
    <name evidence="4" type="ORF">NPX13_g6052</name>
</gene>
<dbReference type="AlphaFoldDB" id="A0A9W8NCJ5"/>
<dbReference type="InterPro" id="IPR016169">
    <property type="entry name" value="FAD-bd_PCMH_sub2"/>
</dbReference>
<dbReference type="InterPro" id="IPR036318">
    <property type="entry name" value="FAD-bd_PCMH-like_sf"/>
</dbReference>
<dbReference type="InterPro" id="IPR050432">
    <property type="entry name" value="FAD-linked_Oxidoreductases_BP"/>
</dbReference>
<dbReference type="PANTHER" id="PTHR13878">
    <property type="entry name" value="GULONOLACTONE OXIDASE"/>
    <property type="match status" value="1"/>
</dbReference>
<dbReference type="PROSITE" id="PS51387">
    <property type="entry name" value="FAD_PCMH"/>
    <property type="match status" value="1"/>
</dbReference>
<sequence length="309" mass="33356">MSVLLRTYITKLDQPWSPKDHKGFDKIRVAMQGPSYQPTNDATDYSKVSAIGARLLATMSWARVFTLGALLVLPGTHGMPRKSQVCKNIPGDPGWPSSSDWDSLNKTVDGRLISTRQLATVCHGTEYDEEQCQSLKEAWPYAGVHVAESAEFLMPFKQNQSCDPFTSVERPCELGNYAQYSIEVSSAGDIQAGIKFAKENNIRLTIKNTGHDLLGKSTGKGSLSLWTHGMNTIDFIDHYKGGSCYKGPAVKIGAGVLTSDIVKAASSKGYRVVTGTCPDVGVAGGYASGGGHGVFTRGRASHCDSHEKF</sequence>
<dbReference type="PANTHER" id="PTHR13878:SF91">
    <property type="entry name" value="FAD BINDING DOMAIN PROTEIN (AFU_ORTHOLOGUE AFUA_6G12070)-RELATED"/>
    <property type="match status" value="1"/>
</dbReference>
<keyword evidence="2" id="KW-0560">Oxidoreductase</keyword>
<dbReference type="EMBL" id="JANPWZ010001024">
    <property type="protein sequence ID" value="KAJ3569534.1"/>
    <property type="molecule type" value="Genomic_DNA"/>
</dbReference>
<reference evidence="4" key="1">
    <citation type="submission" date="2022-07" db="EMBL/GenBank/DDBJ databases">
        <title>Genome Sequence of Xylaria arbuscula.</title>
        <authorList>
            <person name="Buettner E."/>
        </authorList>
    </citation>
    <scope>NUCLEOTIDE SEQUENCE</scope>
    <source>
        <strain evidence="4">VT107</strain>
    </source>
</reference>
<dbReference type="GO" id="GO:0071949">
    <property type="term" value="F:FAD binding"/>
    <property type="evidence" value="ECO:0007669"/>
    <property type="project" value="InterPro"/>
</dbReference>
<evidence type="ECO:0000313" key="5">
    <source>
        <dbReference type="Proteomes" id="UP001148614"/>
    </source>
</evidence>
<accession>A0A9W8NCJ5</accession>
<dbReference type="GO" id="GO:0016491">
    <property type="term" value="F:oxidoreductase activity"/>
    <property type="evidence" value="ECO:0007669"/>
    <property type="project" value="UniProtKB-KW"/>
</dbReference>
<dbReference type="Gene3D" id="3.30.465.10">
    <property type="match status" value="1"/>
</dbReference>
<dbReference type="InterPro" id="IPR016166">
    <property type="entry name" value="FAD-bd_PCMH"/>
</dbReference>
<protein>
    <recommendedName>
        <fullName evidence="3">FAD-binding PCMH-type domain-containing protein</fullName>
    </recommendedName>
</protein>
<evidence type="ECO:0000259" key="3">
    <source>
        <dbReference type="PROSITE" id="PS51387"/>
    </source>
</evidence>
<keyword evidence="5" id="KW-1185">Reference proteome</keyword>
<proteinExistence type="inferred from homology"/>
<evidence type="ECO:0000256" key="1">
    <source>
        <dbReference type="ARBA" id="ARBA00005466"/>
    </source>
</evidence>
<dbReference type="Pfam" id="PF01565">
    <property type="entry name" value="FAD_binding_4"/>
    <property type="match status" value="1"/>
</dbReference>
<evidence type="ECO:0000313" key="4">
    <source>
        <dbReference type="EMBL" id="KAJ3569534.1"/>
    </source>
</evidence>
<dbReference type="InterPro" id="IPR006094">
    <property type="entry name" value="Oxid_FAD_bind_N"/>
</dbReference>
<dbReference type="Proteomes" id="UP001148614">
    <property type="component" value="Unassembled WGS sequence"/>
</dbReference>
<comment type="caution">
    <text evidence="4">The sequence shown here is derived from an EMBL/GenBank/DDBJ whole genome shotgun (WGS) entry which is preliminary data.</text>
</comment>